<keyword evidence="2" id="KW-1185">Reference proteome</keyword>
<evidence type="ECO:0000313" key="2">
    <source>
        <dbReference type="Proteomes" id="UP001054945"/>
    </source>
</evidence>
<dbReference type="Proteomes" id="UP001054945">
    <property type="component" value="Unassembled WGS sequence"/>
</dbReference>
<comment type="caution">
    <text evidence="1">The sequence shown here is derived from an EMBL/GenBank/DDBJ whole genome shotgun (WGS) entry which is preliminary data.</text>
</comment>
<proteinExistence type="predicted"/>
<dbReference type="EMBL" id="BPLR01004266">
    <property type="protein sequence ID" value="GIX93566.1"/>
    <property type="molecule type" value="Genomic_DNA"/>
</dbReference>
<evidence type="ECO:0000313" key="1">
    <source>
        <dbReference type="EMBL" id="GIX93566.1"/>
    </source>
</evidence>
<dbReference type="AlphaFoldDB" id="A0AAV4PCX3"/>
<sequence length="144" mass="16249">MRAKTIVIWTPLIIRKRFAICYRIAYGNKTAVLLTALTENEFSDKRHTNVKELSHISEENGEQLSHNCAANREKVIHICGANAERSTHISGEIGEQLSHICAADVEIAIADTADGKQMRRNYPTFLQKLCNNYPTFVQQMCGNK</sequence>
<name>A0AAV4PCX3_CAEEX</name>
<protein>
    <submittedName>
        <fullName evidence="1">Uncharacterized protein</fullName>
    </submittedName>
</protein>
<gene>
    <name evidence="1" type="ORF">CEXT_574261</name>
</gene>
<organism evidence="1 2">
    <name type="scientific">Caerostris extrusa</name>
    <name type="common">Bark spider</name>
    <name type="synonym">Caerostris bankana</name>
    <dbReference type="NCBI Taxonomy" id="172846"/>
    <lineage>
        <taxon>Eukaryota</taxon>
        <taxon>Metazoa</taxon>
        <taxon>Ecdysozoa</taxon>
        <taxon>Arthropoda</taxon>
        <taxon>Chelicerata</taxon>
        <taxon>Arachnida</taxon>
        <taxon>Araneae</taxon>
        <taxon>Araneomorphae</taxon>
        <taxon>Entelegynae</taxon>
        <taxon>Araneoidea</taxon>
        <taxon>Araneidae</taxon>
        <taxon>Caerostris</taxon>
    </lineage>
</organism>
<accession>A0AAV4PCX3</accession>
<reference evidence="1 2" key="1">
    <citation type="submission" date="2021-06" db="EMBL/GenBank/DDBJ databases">
        <title>Caerostris extrusa draft genome.</title>
        <authorList>
            <person name="Kono N."/>
            <person name="Arakawa K."/>
        </authorList>
    </citation>
    <scope>NUCLEOTIDE SEQUENCE [LARGE SCALE GENOMIC DNA]</scope>
</reference>